<dbReference type="InterPro" id="IPR036702">
    <property type="entry name" value="ComB-like_sf"/>
</dbReference>
<dbReference type="EC" id="3.1.3.71" evidence="3"/>
<dbReference type="Proteomes" id="UP000058660">
    <property type="component" value="Chromosome"/>
</dbReference>
<keyword evidence="9" id="KW-1185">Reference proteome</keyword>
<organism evidence="8 9">
    <name type="scientific">Thermus aquaticus (strain ATCC BAA-2747 / Y51MC23)</name>
    <dbReference type="NCBI Taxonomy" id="498848"/>
    <lineage>
        <taxon>Bacteria</taxon>
        <taxon>Thermotogati</taxon>
        <taxon>Deinococcota</taxon>
        <taxon>Deinococci</taxon>
        <taxon>Thermales</taxon>
        <taxon>Thermaceae</taxon>
        <taxon>Thermus</taxon>
    </lineage>
</organism>
<evidence type="ECO:0000256" key="5">
    <source>
        <dbReference type="ARBA" id="ARBA00022801"/>
    </source>
</evidence>
<dbReference type="GO" id="GO:0050532">
    <property type="term" value="F:2-phosphosulfolactate phosphatase activity"/>
    <property type="evidence" value="ECO:0007669"/>
    <property type="project" value="UniProtKB-EC"/>
</dbReference>
<evidence type="ECO:0000256" key="7">
    <source>
        <dbReference type="ARBA" id="ARBA00033711"/>
    </source>
</evidence>
<dbReference type="NCBIfam" id="NF010700">
    <property type="entry name" value="PRK14100.1"/>
    <property type="match status" value="1"/>
</dbReference>
<gene>
    <name evidence="8" type="ORF">TO73_0631</name>
</gene>
<dbReference type="Pfam" id="PF04029">
    <property type="entry name" value="2-ph_phosp"/>
    <property type="match status" value="1"/>
</dbReference>
<sequence length="247" mass="25598">MRLRVDPLPTEELVYPDVVLVVDVIRATTTGAALLEAGAEALYLTGDLEAARAFKDADVLLAGEVGGLKPPGFDLGNSPREALEAPVGGRIVVMSTTNGTKAAHVAAKTAKHVLLASLYNAHAAARLALELATEEVAILCAGKEGRVGLDDLYTAGVLAEYLGLMGEVEPEDGARVALAVKRAYQDPLEALSLSAAAFALKAVGLEGDVPFAAQVAKSAAVPLLVGRVGEALIFKRARPPEARKNAE</sequence>
<protein>
    <recommendedName>
        <fullName evidence="4">Probable 2-phosphosulfolactate phosphatase</fullName>
        <ecNumber evidence="3">3.1.3.71</ecNumber>
    </recommendedName>
</protein>
<reference evidence="9" key="1">
    <citation type="journal article" date="2015" name="PLoS ONE">
        <title>Complete Genome Sequence of Thermus aquaticus Y51MC23.</title>
        <authorList>
            <person name="Brumm P.J."/>
            <person name="Monsma S."/>
            <person name="Keough B."/>
            <person name="Jasinovica S."/>
            <person name="Ferguson E."/>
            <person name="Schoenfeld T."/>
            <person name="Lodes M."/>
            <person name="Mead D.A."/>
        </authorList>
    </citation>
    <scope>NUCLEOTIDE SEQUENCE [LARGE SCALE GENOMIC DNA]</scope>
    <source>
        <strain evidence="9">BAA-2747 / Y51MC23</strain>
    </source>
</reference>
<keyword evidence="6" id="KW-0460">Magnesium</keyword>
<comment type="catalytic activity">
    <reaction evidence="7">
        <text>(2R)-O-phospho-3-sulfolactate + H2O = (2R)-3-sulfolactate + phosphate</text>
        <dbReference type="Rhea" id="RHEA:23416"/>
        <dbReference type="ChEBI" id="CHEBI:15377"/>
        <dbReference type="ChEBI" id="CHEBI:15597"/>
        <dbReference type="ChEBI" id="CHEBI:43474"/>
        <dbReference type="ChEBI" id="CHEBI:58738"/>
        <dbReference type="EC" id="3.1.3.71"/>
    </reaction>
</comment>
<comment type="similarity">
    <text evidence="2">Belongs to the ComB family.</text>
</comment>
<dbReference type="EMBL" id="CP010822">
    <property type="protein sequence ID" value="ALJ90485.1"/>
    <property type="molecule type" value="Genomic_DNA"/>
</dbReference>
<keyword evidence="5 8" id="KW-0378">Hydrolase</keyword>
<dbReference type="SUPFAM" id="SSF142823">
    <property type="entry name" value="ComB-like"/>
    <property type="match status" value="1"/>
</dbReference>
<evidence type="ECO:0000313" key="8">
    <source>
        <dbReference type="EMBL" id="ALJ90485.1"/>
    </source>
</evidence>
<name>A0ABM5VK25_THEA5</name>
<evidence type="ECO:0000256" key="4">
    <source>
        <dbReference type="ARBA" id="ARBA00021948"/>
    </source>
</evidence>
<dbReference type="PANTHER" id="PTHR37311:SF1">
    <property type="entry name" value="2-PHOSPHOSULFOLACTATE PHOSPHATASE-RELATED"/>
    <property type="match status" value="1"/>
</dbReference>
<proteinExistence type="inferred from homology"/>
<comment type="cofactor">
    <cofactor evidence="1">
        <name>Mg(2+)</name>
        <dbReference type="ChEBI" id="CHEBI:18420"/>
    </cofactor>
</comment>
<accession>A0ABM5VK25</accession>
<dbReference type="RefSeq" id="WP_003048063.1">
    <property type="nucleotide sequence ID" value="NZ_CP010822.1"/>
</dbReference>
<dbReference type="PANTHER" id="PTHR37311">
    <property type="entry name" value="2-PHOSPHOSULFOLACTATE PHOSPHATASE-RELATED"/>
    <property type="match status" value="1"/>
</dbReference>
<evidence type="ECO:0000256" key="1">
    <source>
        <dbReference type="ARBA" id="ARBA00001946"/>
    </source>
</evidence>
<evidence type="ECO:0000256" key="2">
    <source>
        <dbReference type="ARBA" id="ARBA00009997"/>
    </source>
</evidence>
<evidence type="ECO:0000256" key="3">
    <source>
        <dbReference type="ARBA" id="ARBA00012953"/>
    </source>
</evidence>
<dbReference type="Gene3D" id="3.90.1560.10">
    <property type="entry name" value="ComB-like"/>
    <property type="match status" value="1"/>
</dbReference>
<dbReference type="InterPro" id="IPR005238">
    <property type="entry name" value="ComB-like"/>
</dbReference>
<evidence type="ECO:0000313" key="9">
    <source>
        <dbReference type="Proteomes" id="UP000058660"/>
    </source>
</evidence>
<evidence type="ECO:0000256" key="6">
    <source>
        <dbReference type="ARBA" id="ARBA00022842"/>
    </source>
</evidence>